<dbReference type="EMBL" id="VUMY01000003">
    <property type="protein sequence ID" value="MST49117.1"/>
    <property type="molecule type" value="Genomic_DNA"/>
</dbReference>
<dbReference type="PANTHER" id="PTHR43273:SF3">
    <property type="entry name" value="ANAEROBIC SULFATASE-MATURATING ENZYME HOMOLOG ASLB-RELATED"/>
    <property type="match status" value="1"/>
</dbReference>
<evidence type="ECO:0000313" key="9">
    <source>
        <dbReference type="EMBL" id="MST49117.1"/>
    </source>
</evidence>
<dbReference type="InterPro" id="IPR023885">
    <property type="entry name" value="4Fe4S-binding_SPASM_dom"/>
</dbReference>
<keyword evidence="4" id="KW-0479">Metal-binding</keyword>
<dbReference type="Gene3D" id="3.20.20.70">
    <property type="entry name" value="Aldolase class I"/>
    <property type="match status" value="1"/>
</dbReference>
<evidence type="ECO:0000256" key="3">
    <source>
        <dbReference type="ARBA" id="ARBA00022691"/>
    </source>
</evidence>
<keyword evidence="6" id="KW-0411">Iron-sulfur</keyword>
<proteinExistence type="inferred from homology"/>
<dbReference type="SUPFAM" id="SSF102114">
    <property type="entry name" value="Radical SAM enzymes"/>
    <property type="match status" value="1"/>
</dbReference>
<dbReference type="NCBIfam" id="TIGR03942">
    <property type="entry name" value="sulfatase_rSAM"/>
    <property type="match status" value="1"/>
</dbReference>
<dbReference type="Pfam" id="PF04055">
    <property type="entry name" value="Radical_SAM"/>
    <property type="match status" value="1"/>
</dbReference>
<dbReference type="GO" id="GO:0016491">
    <property type="term" value="F:oxidoreductase activity"/>
    <property type="evidence" value="ECO:0007669"/>
    <property type="project" value="InterPro"/>
</dbReference>
<dbReference type="SFLD" id="SFLDG01072">
    <property type="entry name" value="dehydrogenase_like"/>
    <property type="match status" value="1"/>
</dbReference>
<dbReference type="RefSeq" id="WP_154543556.1">
    <property type="nucleotide sequence ID" value="NZ_VUMY01000003.1"/>
</dbReference>
<comment type="cofactor">
    <cofactor evidence="1">
        <name>[4Fe-4S] cluster</name>
        <dbReference type="ChEBI" id="CHEBI:49883"/>
    </cofactor>
</comment>
<dbReference type="Proteomes" id="UP000442535">
    <property type="component" value="Unassembled WGS sequence"/>
</dbReference>
<evidence type="ECO:0000256" key="6">
    <source>
        <dbReference type="ARBA" id="ARBA00023014"/>
    </source>
</evidence>
<dbReference type="PANTHER" id="PTHR43273">
    <property type="entry name" value="ANAEROBIC SULFATASE-MATURATING ENZYME HOMOLOG ASLB-RELATED"/>
    <property type="match status" value="1"/>
</dbReference>
<name>A0A7K0K0U2_9ACTO</name>
<gene>
    <name evidence="9" type="ORF">FYJ63_02445</name>
</gene>
<dbReference type="InterPro" id="IPR013785">
    <property type="entry name" value="Aldolase_TIM"/>
</dbReference>
<dbReference type="SFLD" id="SFLDF00285">
    <property type="entry name" value="anaerobic_Ser-type_sulfatase-m"/>
    <property type="match status" value="1"/>
</dbReference>
<protein>
    <submittedName>
        <fullName evidence="9">Anaerobic sulfatase maturase</fullName>
    </submittedName>
</protein>
<reference evidence="9 10" key="1">
    <citation type="submission" date="2019-08" db="EMBL/GenBank/DDBJ databases">
        <title>In-depth cultivation of the pig gut microbiome towards novel bacterial diversity and tailored functional studies.</title>
        <authorList>
            <person name="Wylensek D."/>
            <person name="Hitch T.C.A."/>
            <person name="Clavel T."/>
        </authorList>
    </citation>
    <scope>NUCLEOTIDE SEQUENCE [LARGE SCALE GENOMIC DNA]</scope>
    <source>
        <strain evidence="9 10">RF-GAM-744-WT-7</strain>
    </source>
</reference>
<keyword evidence="2" id="KW-0004">4Fe-4S</keyword>
<evidence type="ECO:0000256" key="1">
    <source>
        <dbReference type="ARBA" id="ARBA00001966"/>
    </source>
</evidence>
<dbReference type="InterPro" id="IPR047207">
    <property type="entry name" value="SPASM_anSME"/>
</dbReference>
<feature type="domain" description="Radical SAM core" evidence="8">
    <location>
        <begin position="2"/>
        <end position="237"/>
    </location>
</feature>
<evidence type="ECO:0000256" key="4">
    <source>
        <dbReference type="ARBA" id="ARBA00022723"/>
    </source>
</evidence>
<organism evidence="9 10">
    <name type="scientific">Mobiluncus porci</name>
    <dbReference type="NCBI Taxonomy" id="2652278"/>
    <lineage>
        <taxon>Bacteria</taxon>
        <taxon>Bacillati</taxon>
        <taxon>Actinomycetota</taxon>
        <taxon>Actinomycetes</taxon>
        <taxon>Actinomycetales</taxon>
        <taxon>Actinomycetaceae</taxon>
        <taxon>Mobiluncus</taxon>
    </lineage>
</organism>
<dbReference type="InterPro" id="IPR058240">
    <property type="entry name" value="rSAM_sf"/>
</dbReference>
<keyword evidence="3" id="KW-0949">S-adenosyl-L-methionine</keyword>
<keyword evidence="10" id="KW-1185">Reference proteome</keyword>
<sequence length="411" mass="46150">MRSKPFSILAKPTGALCNLDCTYCFFLSKESLYDERQRMSEQTLRLFLKGYLDSQPDGDVTIAWQGGEPTLRGLDFFKQAVAIAKELARPGQHLFHTIQTNATLIDESWADFLATEGFLVGVSIDGPEAIHDTYRVNKAGRGTHSQVVGGYRKLQKAGVEINILCTVHAANQNHPLEVYRYFRDTLNARYIQFIPIVERVSRKYLKIAEQGWKTDNKKRLLYRQAGNAVTSRSVEPKAFGAFLSAIWDEWFKTDVGTVFVQHFDTALSNAFGVHSLCVHSPTCGQALAVEHNGDVYSCDHYVEPGYLLGNVATDPLAAIAFSPFQLQFGQAKSKLTKHCQQCPVRWACFGGCPKDRFAKSPDGEYGQNYLCAGYYDFFSHITPGIAQMVQLIQQGREAKDVMNEKKLDSRR</sequence>
<dbReference type="Pfam" id="PF13186">
    <property type="entry name" value="SPASM"/>
    <property type="match status" value="1"/>
</dbReference>
<dbReference type="CDD" id="cd01335">
    <property type="entry name" value="Radical_SAM"/>
    <property type="match status" value="1"/>
</dbReference>
<dbReference type="GO" id="GO:0051539">
    <property type="term" value="F:4 iron, 4 sulfur cluster binding"/>
    <property type="evidence" value="ECO:0007669"/>
    <property type="project" value="UniProtKB-KW"/>
</dbReference>
<comment type="similarity">
    <text evidence="7">Belongs to the radical SAM superfamily. Anaerobic sulfatase-maturating enzyme family.</text>
</comment>
<dbReference type="SFLD" id="SFLDG01384">
    <property type="entry name" value="thioether_bond_formation_requi"/>
    <property type="match status" value="1"/>
</dbReference>
<dbReference type="NCBIfam" id="TIGR04085">
    <property type="entry name" value="rSAM_more_4Fe4S"/>
    <property type="match status" value="1"/>
</dbReference>
<evidence type="ECO:0000256" key="7">
    <source>
        <dbReference type="ARBA" id="ARBA00023601"/>
    </source>
</evidence>
<dbReference type="SFLD" id="SFLDG01067">
    <property type="entry name" value="SPASM/twitch_domain_containing"/>
    <property type="match status" value="1"/>
</dbReference>
<comment type="caution">
    <text evidence="9">The sequence shown here is derived from an EMBL/GenBank/DDBJ whole genome shotgun (WGS) entry which is preliminary data.</text>
</comment>
<dbReference type="InterPro" id="IPR034491">
    <property type="entry name" value="Anaerob_Ser_sulfatase-maturase"/>
</dbReference>
<evidence type="ECO:0000256" key="2">
    <source>
        <dbReference type="ARBA" id="ARBA00022485"/>
    </source>
</evidence>
<keyword evidence="5" id="KW-0408">Iron</keyword>
<evidence type="ECO:0000256" key="5">
    <source>
        <dbReference type="ARBA" id="ARBA00023004"/>
    </source>
</evidence>
<dbReference type="InterPro" id="IPR007197">
    <property type="entry name" value="rSAM"/>
</dbReference>
<dbReference type="InterPro" id="IPR023867">
    <property type="entry name" value="Sulphatase_maturase_rSAM"/>
</dbReference>
<dbReference type="SFLD" id="SFLDG01386">
    <property type="entry name" value="main_SPASM_domain-containing"/>
    <property type="match status" value="1"/>
</dbReference>
<evidence type="ECO:0000259" key="8">
    <source>
        <dbReference type="PROSITE" id="PS51918"/>
    </source>
</evidence>
<dbReference type="CDD" id="cd21120">
    <property type="entry name" value="SPASM_anSME"/>
    <property type="match status" value="1"/>
</dbReference>
<dbReference type="PROSITE" id="PS51918">
    <property type="entry name" value="RADICAL_SAM"/>
    <property type="match status" value="1"/>
</dbReference>
<dbReference type="AlphaFoldDB" id="A0A7K0K0U2"/>
<accession>A0A7K0K0U2</accession>
<dbReference type="SFLD" id="SFLDS00029">
    <property type="entry name" value="Radical_SAM"/>
    <property type="match status" value="1"/>
</dbReference>
<dbReference type="GO" id="GO:0046872">
    <property type="term" value="F:metal ion binding"/>
    <property type="evidence" value="ECO:0007669"/>
    <property type="project" value="UniProtKB-KW"/>
</dbReference>
<evidence type="ECO:0000313" key="10">
    <source>
        <dbReference type="Proteomes" id="UP000442535"/>
    </source>
</evidence>